<gene>
    <name evidence="1" type="ORF">JR316_006397</name>
</gene>
<organism evidence="1">
    <name type="scientific">Psilocybe cubensis</name>
    <name type="common">Psychedelic mushroom</name>
    <name type="synonym">Stropharia cubensis</name>
    <dbReference type="NCBI Taxonomy" id="181762"/>
    <lineage>
        <taxon>Eukaryota</taxon>
        <taxon>Fungi</taxon>
        <taxon>Dikarya</taxon>
        <taxon>Basidiomycota</taxon>
        <taxon>Agaricomycotina</taxon>
        <taxon>Agaricomycetes</taxon>
        <taxon>Agaricomycetidae</taxon>
        <taxon>Agaricales</taxon>
        <taxon>Agaricineae</taxon>
        <taxon>Strophariaceae</taxon>
        <taxon>Psilocybe</taxon>
    </lineage>
</organism>
<name>A0A8H7XXL1_PSICU</name>
<sequence length="292" mass="33784">MRVDIFCKDKTHIVQTYIDDIFIQFNILSIRNNIALLNIGHINSYMALAHVPDGKFQAMALAKVRYLIRRVEKIPQYKRTAAQRYLLEYWREPAFQYNDPRSPVAFRLPLVVYADASRWGIGVSIPSIGLSLAWYWDRVSDKLPVGRDNQIVMSWAELIAVEVAIHTLITMKFHRMGYPLVLLSDNKGVVNALNAGRWKDAYNLDGIVDRIERTCGRHKMFMEIYWVPSYANIADKPSRGRFVSKEGIRDMVRLWEEVDKCYGHSRRGRVVPKALKPLIHPAHEQDITVTSL</sequence>
<proteinExistence type="predicted"/>
<evidence type="ECO:0000313" key="1">
    <source>
        <dbReference type="EMBL" id="KAG5167806.1"/>
    </source>
</evidence>
<protein>
    <submittedName>
        <fullName evidence="1">Uncharacterized protein</fullName>
    </submittedName>
</protein>
<accession>A0A8H7XXL1</accession>
<dbReference type="AlphaFoldDB" id="A0A8H7XXL1"/>
<dbReference type="OrthoDB" id="3255824at2759"/>
<dbReference type="EMBL" id="JAFIQS010000006">
    <property type="protein sequence ID" value="KAG5167806.1"/>
    <property type="molecule type" value="Genomic_DNA"/>
</dbReference>
<comment type="caution">
    <text evidence="1">The sequence shown here is derived from an EMBL/GenBank/DDBJ whole genome shotgun (WGS) entry which is preliminary data.</text>
</comment>
<reference evidence="1" key="1">
    <citation type="submission" date="2021-02" db="EMBL/GenBank/DDBJ databases">
        <title>Psilocybe cubensis genome.</title>
        <authorList>
            <person name="Mckernan K.J."/>
            <person name="Crawford S."/>
            <person name="Trippe A."/>
            <person name="Kane L.T."/>
            <person name="Mclaughlin S."/>
        </authorList>
    </citation>
    <scope>NUCLEOTIDE SEQUENCE [LARGE SCALE GENOMIC DNA]</scope>
    <source>
        <strain evidence="1">MGC-MH-2018</strain>
    </source>
</reference>